<gene>
    <name evidence="5" type="ORF">SAMN05428964_101916</name>
</gene>
<dbReference type="NCBIfam" id="NF037995">
    <property type="entry name" value="TRAP_S1"/>
    <property type="match status" value="1"/>
</dbReference>
<dbReference type="GO" id="GO:0030288">
    <property type="term" value="C:outer membrane-bounded periplasmic space"/>
    <property type="evidence" value="ECO:0007669"/>
    <property type="project" value="InterPro"/>
</dbReference>
<dbReference type="NCBIfam" id="TIGR00787">
    <property type="entry name" value="dctP"/>
    <property type="match status" value="1"/>
</dbReference>
<dbReference type="PIRSF" id="PIRSF006470">
    <property type="entry name" value="DctB"/>
    <property type="match status" value="1"/>
</dbReference>
<dbReference type="PANTHER" id="PTHR33376">
    <property type="match status" value="1"/>
</dbReference>
<dbReference type="FunFam" id="3.40.190.170:FF:000001">
    <property type="entry name" value="TRAP dicarboxylate transporter, DctP subunit"/>
    <property type="match status" value="1"/>
</dbReference>
<feature type="chain" id="PRO_5011460045" evidence="4">
    <location>
        <begin position="28"/>
        <end position="331"/>
    </location>
</feature>
<evidence type="ECO:0000313" key="6">
    <source>
        <dbReference type="Proteomes" id="UP000219068"/>
    </source>
</evidence>
<reference evidence="5 6" key="1">
    <citation type="submission" date="2017-08" db="EMBL/GenBank/DDBJ databases">
        <authorList>
            <person name="de Groot N.N."/>
        </authorList>
    </citation>
    <scope>NUCLEOTIDE SEQUENCE [LARGE SCALE GENOMIC DNA]</scope>
    <source>
        <strain evidence="5 6">USBA 78</strain>
    </source>
</reference>
<dbReference type="InterPro" id="IPR018389">
    <property type="entry name" value="DctP_fam"/>
</dbReference>
<dbReference type="RefSeq" id="WP_082824795.1">
    <property type="nucleotide sequence ID" value="NZ_OBMM01000001.1"/>
</dbReference>
<dbReference type="PANTHER" id="PTHR33376:SF7">
    <property type="entry name" value="C4-DICARBOXYLATE-BINDING PROTEIN DCTB"/>
    <property type="match status" value="1"/>
</dbReference>
<dbReference type="Pfam" id="PF03480">
    <property type="entry name" value="DctP"/>
    <property type="match status" value="1"/>
</dbReference>
<evidence type="ECO:0000256" key="1">
    <source>
        <dbReference type="ARBA" id="ARBA00009023"/>
    </source>
</evidence>
<dbReference type="AlphaFoldDB" id="A0A285RNS6"/>
<dbReference type="InterPro" id="IPR004682">
    <property type="entry name" value="TRAP_DctP"/>
</dbReference>
<proteinExistence type="inferred from homology"/>
<name>A0A285RNS6_9PROT</name>
<keyword evidence="2" id="KW-0813">Transport</keyword>
<dbReference type="GO" id="GO:0015740">
    <property type="term" value="P:C4-dicarboxylate transport"/>
    <property type="evidence" value="ECO:0007669"/>
    <property type="project" value="TreeGrafter"/>
</dbReference>
<dbReference type="CDD" id="cd13674">
    <property type="entry name" value="PBP2_TRAP_SBP_like_1"/>
    <property type="match status" value="1"/>
</dbReference>
<evidence type="ECO:0000256" key="4">
    <source>
        <dbReference type="SAM" id="SignalP"/>
    </source>
</evidence>
<dbReference type="Proteomes" id="UP000219068">
    <property type="component" value="Unassembled WGS sequence"/>
</dbReference>
<evidence type="ECO:0000256" key="2">
    <source>
        <dbReference type="ARBA" id="ARBA00022448"/>
    </source>
</evidence>
<keyword evidence="3 4" id="KW-0732">Signal</keyword>
<protein>
    <submittedName>
        <fullName evidence="5">C4-dicarboxylate-binding protein DctP</fullName>
    </submittedName>
</protein>
<dbReference type="GO" id="GO:0055085">
    <property type="term" value="P:transmembrane transport"/>
    <property type="evidence" value="ECO:0007669"/>
    <property type="project" value="InterPro"/>
</dbReference>
<feature type="signal peptide" evidence="4">
    <location>
        <begin position="1"/>
        <end position="27"/>
    </location>
</feature>
<dbReference type="Gene3D" id="3.40.190.170">
    <property type="entry name" value="Bacterial extracellular solute-binding protein, family 7"/>
    <property type="match status" value="1"/>
</dbReference>
<accession>A0A285RNS6</accession>
<evidence type="ECO:0000313" key="5">
    <source>
        <dbReference type="EMBL" id="SOB94092.1"/>
    </source>
</evidence>
<dbReference type="InterPro" id="IPR038404">
    <property type="entry name" value="TRAP_DctP_sf"/>
</dbReference>
<comment type="similarity">
    <text evidence="1">Belongs to the bacterial solute-binding protein 7 family.</text>
</comment>
<sequence length="331" mass="36161">MRPITKKLLATSVAMAAVLGMTSAASAQVVVKYAHVVAPNTPKGQGAEFFKKRAEEILGDKVKVEIYPNSQLFDDDKVLPAMLRGDVQLAAPSLAKFGKWTSKLGLFDLPFLFNDMEAVECFQKGEKGQELLLSMADKGLTGLGYWHNGLKQLSANKPLLTPADAAGLKFRIQSSDVLAAQFEAVDAVPQKMAFAETYSALQTGVVDGQENTWSNIYSQKFFEVQDYITESNHGLLDYLVVTSTKWWDGLDPEIQAGLKQAMDEATEYSNGLSGKLADEQRQLIVDSGETEIVKPSPDDVKAWREAMKPVWAQFEGDIGADLIEAAAACNK</sequence>
<dbReference type="EMBL" id="OBMM01000001">
    <property type="protein sequence ID" value="SOB94092.1"/>
    <property type="molecule type" value="Genomic_DNA"/>
</dbReference>
<evidence type="ECO:0000256" key="3">
    <source>
        <dbReference type="ARBA" id="ARBA00022729"/>
    </source>
</evidence>
<organism evidence="5 6">
    <name type="scientific">Thalassospira xiamenensis</name>
    <dbReference type="NCBI Taxonomy" id="220697"/>
    <lineage>
        <taxon>Bacteria</taxon>
        <taxon>Pseudomonadati</taxon>
        <taxon>Pseudomonadota</taxon>
        <taxon>Alphaproteobacteria</taxon>
        <taxon>Rhodospirillales</taxon>
        <taxon>Thalassospiraceae</taxon>
        <taxon>Thalassospira</taxon>
    </lineage>
</organism>